<comment type="caution">
    <text evidence="1">The sequence shown here is derived from an EMBL/GenBank/DDBJ whole genome shotgun (WGS) entry which is preliminary data.</text>
</comment>
<evidence type="ECO:0000313" key="2">
    <source>
        <dbReference type="Proteomes" id="UP001159363"/>
    </source>
</evidence>
<sequence length="175" mass="19956">MLSNSREGALMRLHKLERKIVLSNKHTRNLCKNIICKITWNHSLMTLSAFNLSYLPHAVVKESSTTTIKSSTRLSRNDLLLAGPTIQQGLFSIIPRFRTHRVAMMYQQILINPSKTDLQTTLRRDDLNSEIQIYKLETVSYGTVSAPFLTISTLHVLATDEHDFQKAAMILRGNF</sequence>
<keyword evidence="2" id="KW-1185">Reference proteome</keyword>
<protein>
    <submittedName>
        <fullName evidence="1">Uncharacterized protein</fullName>
    </submittedName>
</protein>
<dbReference type="EMBL" id="JARBHB010000003">
    <property type="protein sequence ID" value="KAJ8891015.1"/>
    <property type="molecule type" value="Genomic_DNA"/>
</dbReference>
<proteinExistence type="predicted"/>
<gene>
    <name evidence="1" type="ORF">PR048_010524</name>
</gene>
<evidence type="ECO:0000313" key="1">
    <source>
        <dbReference type="EMBL" id="KAJ8891015.1"/>
    </source>
</evidence>
<organism evidence="1 2">
    <name type="scientific">Dryococelus australis</name>
    <dbReference type="NCBI Taxonomy" id="614101"/>
    <lineage>
        <taxon>Eukaryota</taxon>
        <taxon>Metazoa</taxon>
        <taxon>Ecdysozoa</taxon>
        <taxon>Arthropoda</taxon>
        <taxon>Hexapoda</taxon>
        <taxon>Insecta</taxon>
        <taxon>Pterygota</taxon>
        <taxon>Neoptera</taxon>
        <taxon>Polyneoptera</taxon>
        <taxon>Phasmatodea</taxon>
        <taxon>Verophasmatodea</taxon>
        <taxon>Anareolatae</taxon>
        <taxon>Phasmatidae</taxon>
        <taxon>Eurycanthinae</taxon>
        <taxon>Dryococelus</taxon>
    </lineage>
</organism>
<accession>A0ABQ9I2X7</accession>
<name>A0ABQ9I2X7_9NEOP</name>
<dbReference type="Proteomes" id="UP001159363">
    <property type="component" value="Chromosome 3"/>
</dbReference>
<dbReference type="PANTHER" id="PTHR47331">
    <property type="entry name" value="PHD-TYPE DOMAIN-CONTAINING PROTEIN"/>
    <property type="match status" value="1"/>
</dbReference>
<dbReference type="PANTHER" id="PTHR47331:SF5">
    <property type="entry name" value="RIBONUCLEASE H"/>
    <property type="match status" value="1"/>
</dbReference>
<reference evidence="1 2" key="1">
    <citation type="submission" date="2023-02" db="EMBL/GenBank/DDBJ databases">
        <title>LHISI_Scaffold_Assembly.</title>
        <authorList>
            <person name="Stuart O.P."/>
            <person name="Cleave R."/>
            <person name="Magrath M.J.L."/>
            <person name="Mikheyev A.S."/>
        </authorList>
    </citation>
    <scope>NUCLEOTIDE SEQUENCE [LARGE SCALE GENOMIC DNA]</scope>
    <source>
        <strain evidence="1">Daus_M_001</strain>
        <tissue evidence="1">Leg muscle</tissue>
    </source>
</reference>